<dbReference type="EMBL" id="CP012670">
    <property type="protein sequence ID" value="AUX21937.1"/>
    <property type="molecule type" value="Genomic_DNA"/>
</dbReference>
<reference evidence="1 2" key="1">
    <citation type="submission" date="2015-09" db="EMBL/GenBank/DDBJ databases">
        <title>Sorangium comparison.</title>
        <authorList>
            <person name="Zaburannyi N."/>
            <person name="Bunk B."/>
            <person name="Overmann J."/>
            <person name="Mueller R."/>
        </authorList>
    </citation>
    <scope>NUCLEOTIDE SEQUENCE [LARGE SCALE GENOMIC DNA]</scope>
    <source>
        <strain evidence="1 2">So ceGT47</strain>
    </source>
</reference>
<evidence type="ECO:0000313" key="2">
    <source>
        <dbReference type="Proteomes" id="UP000295781"/>
    </source>
</evidence>
<organism evidence="1 2">
    <name type="scientific">Sorangium cellulosum</name>
    <name type="common">Polyangium cellulosum</name>
    <dbReference type="NCBI Taxonomy" id="56"/>
    <lineage>
        <taxon>Bacteria</taxon>
        <taxon>Pseudomonadati</taxon>
        <taxon>Myxococcota</taxon>
        <taxon>Polyangia</taxon>
        <taxon>Polyangiales</taxon>
        <taxon>Polyangiaceae</taxon>
        <taxon>Sorangium</taxon>
    </lineage>
</organism>
<gene>
    <name evidence="1" type="ORF">SOCEGT47_024350</name>
</gene>
<sequence>MPSRATGDSLGWRLDLALLVVISRGFVGGMGRERGLLGAGAGRRLRSSYFEKITGDFERMNDQEWTIELESATPDDVPWMKDLVSR</sequence>
<proteinExistence type="predicted"/>
<accession>A0A4P2PYI7</accession>
<protein>
    <submittedName>
        <fullName evidence="1">Uncharacterized protein</fullName>
    </submittedName>
</protein>
<evidence type="ECO:0000313" key="1">
    <source>
        <dbReference type="EMBL" id="AUX21937.1"/>
    </source>
</evidence>
<dbReference type="AlphaFoldDB" id="A0A4P2PYI7"/>
<name>A0A4P2PYI7_SORCE</name>
<dbReference type="Proteomes" id="UP000295781">
    <property type="component" value="Chromosome"/>
</dbReference>